<keyword evidence="1" id="KW-0472">Membrane</keyword>
<feature type="transmembrane region" description="Helical" evidence="1">
    <location>
        <begin position="40"/>
        <end position="61"/>
    </location>
</feature>
<dbReference type="EMBL" id="JBGFFX010000007">
    <property type="protein sequence ID" value="MEY8771474.1"/>
    <property type="molecule type" value="Genomic_DNA"/>
</dbReference>
<proteinExistence type="predicted"/>
<reference evidence="2 3" key="1">
    <citation type="submission" date="2024-07" db="EMBL/GenBank/DDBJ databases">
        <authorList>
            <person name="Hebao G."/>
        </authorList>
    </citation>
    <scope>NUCLEOTIDE SEQUENCE [LARGE SCALE GENOMIC DNA]</scope>
    <source>
        <strain evidence="2 3">ACCC 02193</strain>
    </source>
</reference>
<keyword evidence="1" id="KW-1133">Transmembrane helix</keyword>
<evidence type="ECO:0000313" key="3">
    <source>
        <dbReference type="Proteomes" id="UP001565243"/>
    </source>
</evidence>
<name>A0ABV4E980_9GAMM</name>
<keyword evidence="1" id="KW-0812">Transmembrane</keyword>
<sequence>MSTDAENNYINEIYIEIVISGDNFYPALNRRSTMHKVSNLLVFIGLVSFAIALAVNLYGSYAVSHVNSAPLFSTNWWARWFPIYASGIALLFIGLVLRLTGRAR</sequence>
<comment type="caution">
    <text evidence="2">The sequence shown here is derived from an EMBL/GenBank/DDBJ whole genome shotgun (WGS) entry which is preliminary data.</text>
</comment>
<dbReference type="Proteomes" id="UP001565243">
    <property type="component" value="Unassembled WGS sequence"/>
</dbReference>
<protein>
    <submittedName>
        <fullName evidence="2">Uncharacterized protein</fullName>
    </submittedName>
</protein>
<organism evidence="2 3">
    <name type="scientific">Erwinia aeris</name>
    <dbReference type="NCBI Taxonomy" id="3239803"/>
    <lineage>
        <taxon>Bacteria</taxon>
        <taxon>Pseudomonadati</taxon>
        <taxon>Pseudomonadota</taxon>
        <taxon>Gammaproteobacteria</taxon>
        <taxon>Enterobacterales</taxon>
        <taxon>Erwiniaceae</taxon>
        <taxon>Erwinia</taxon>
    </lineage>
</organism>
<dbReference type="RefSeq" id="WP_301730855.1">
    <property type="nucleotide sequence ID" value="NZ_JBGFFX010000007.1"/>
</dbReference>
<evidence type="ECO:0000313" key="2">
    <source>
        <dbReference type="EMBL" id="MEY8771474.1"/>
    </source>
</evidence>
<keyword evidence="3" id="KW-1185">Reference proteome</keyword>
<gene>
    <name evidence="2" type="ORF">AB6T85_13795</name>
</gene>
<evidence type="ECO:0000256" key="1">
    <source>
        <dbReference type="SAM" id="Phobius"/>
    </source>
</evidence>
<accession>A0ABV4E980</accession>
<feature type="transmembrane region" description="Helical" evidence="1">
    <location>
        <begin position="81"/>
        <end position="100"/>
    </location>
</feature>